<dbReference type="AlphaFoldDB" id="A0A813IAF5"/>
<accession>A0A813IAF5</accession>
<sequence>YEHVGQEVMNPLARDVGQQLTSAASSGSMCSLRRARCLAAAAVLGFLGLLATLAVLAGSGMGPVSFAPAGTMQLVGELGDACRAGVPDKILLFRTSLENTLIAKGCQSSPASDGVAGDKRECIERAQEQIVSGASSIENGHRAFHKQHRPLKSVSCREGLVCYESHTGLRVAVSVIIIFIVVCCCCCCFLKKMSPKCI</sequence>
<feature type="transmembrane region" description="Helical" evidence="1">
    <location>
        <begin position="37"/>
        <end position="58"/>
    </location>
</feature>
<evidence type="ECO:0000256" key="1">
    <source>
        <dbReference type="SAM" id="Phobius"/>
    </source>
</evidence>
<organism evidence="2 3">
    <name type="scientific">Polarella glacialis</name>
    <name type="common">Dinoflagellate</name>
    <dbReference type="NCBI Taxonomy" id="89957"/>
    <lineage>
        <taxon>Eukaryota</taxon>
        <taxon>Sar</taxon>
        <taxon>Alveolata</taxon>
        <taxon>Dinophyceae</taxon>
        <taxon>Suessiales</taxon>
        <taxon>Suessiaceae</taxon>
        <taxon>Polarella</taxon>
    </lineage>
</organism>
<dbReference type="Proteomes" id="UP000626109">
    <property type="component" value="Unassembled WGS sequence"/>
</dbReference>
<evidence type="ECO:0000313" key="2">
    <source>
        <dbReference type="EMBL" id="CAE8647771.1"/>
    </source>
</evidence>
<gene>
    <name evidence="2" type="ORF">PGLA2088_LOCUS5966</name>
</gene>
<reference evidence="2" key="1">
    <citation type="submission" date="2021-02" db="EMBL/GenBank/DDBJ databases">
        <authorList>
            <person name="Dougan E. K."/>
            <person name="Rhodes N."/>
            <person name="Thang M."/>
            <person name="Chan C."/>
        </authorList>
    </citation>
    <scope>NUCLEOTIDE SEQUENCE</scope>
</reference>
<keyword evidence="1" id="KW-0472">Membrane</keyword>
<comment type="caution">
    <text evidence="2">The sequence shown here is derived from an EMBL/GenBank/DDBJ whole genome shotgun (WGS) entry which is preliminary data.</text>
</comment>
<feature type="transmembrane region" description="Helical" evidence="1">
    <location>
        <begin position="171"/>
        <end position="190"/>
    </location>
</feature>
<dbReference type="EMBL" id="CAJNNW010005837">
    <property type="protein sequence ID" value="CAE8647771.1"/>
    <property type="molecule type" value="Genomic_DNA"/>
</dbReference>
<evidence type="ECO:0000313" key="3">
    <source>
        <dbReference type="Proteomes" id="UP000626109"/>
    </source>
</evidence>
<protein>
    <submittedName>
        <fullName evidence="2">Uncharacterized protein</fullName>
    </submittedName>
</protein>
<feature type="non-terminal residue" evidence="2">
    <location>
        <position position="198"/>
    </location>
</feature>
<keyword evidence="1" id="KW-1133">Transmembrane helix</keyword>
<keyword evidence="1" id="KW-0812">Transmembrane</keyword>
<proteinExistence type="predicted"/>
<name>A0A813IAF5_POLGL</name>